<organism evidence="1 2">
    <name type="scientific">Brassica carinata</name>
    <name type="common">Ethiopian mustard</name>
    <name type="synonym">Abyssinian cabbage</name>
    <dbReference type="NCBI Taxonomy" id="52824"/>
    <lineage>
        <taxon>Eukaryota</taxon>
        <taxon>Viridiplantae</taxon>
        <taxon>Streptophyta</taxon>
        <taxon>Embryophyta</taxon>
        <taxon>Tracheophyta</taxon>
        <taxon>Spermatophyta</taxon>
        <taxon>Magnoliopsida</taxon>
        <taxon>eudicotyledons</taxon>
        <taxon>Gunneridae</taxon>
        <taxon>Pentapetalae</taxon>
        <taxon>rosids</taxon>
        <taxon>malvids</taxon>
        <taxon>Brassicales</taxon>
        <taxon>Brassicaceae</taxon>
        <taxon>Brassiceae</taxon>
        <taxon>Brassica</taxon>
    </lineage>
</organism>
<dbReference type="Proteomes" id="UP000886595">
    <property type="component" value="Unassembled WGS sequence"/>
</dbReference>
<name>A0A8X8AZY3_BRACI</name>
<proteinExistence type="predicted"/>
<gene>
    <name evidence="1" type="ORF">Bca52824_020817</name>
</gene>
<sequence length="64" mass="7695">MMVKHKLFILEMRRLIKATQYTMLLYIQASHASDSSDDNVNRVANQSVENSQRRYIYGEHWFRC</sequence>
<protein>
    <submittedName>
        <fullName evidence="1">Uncharacterized protein</fullName>
    </submittedName>
</protein>
<dbReference type="AlphaFoldDB" id="A0A8X8AZY3"/>
<dbReference type="EMBL" id="JAAMPC010000004">
    <property type="protein sequence ID" value="KAG2317695.1"/>
    <property type="molecule type" value="Genomic_DNA"/>
</dbReference>
<evidence type="ECO:0000313" key="1">
    <source>
        <dbReference type="EMBL" id="KAG2317695.1"/>
    </source>
</evidence>
<comment type="caution">
    <text evidence="1">The sequence shown here is derived from an EMBL/GenBank/DDBJ whole genome shotgun (WGS) entry which is preliminary data.</text>
</comment>
<keyword evidence="2" id="KW-1185">Reference proteome</keyword>
<reference evidence="1 2" key="1">
    <citation type="submission" date="2020-02" db="EMBL/GenBank/DDBJ databases">
        <authorList>
            <person name="Ma Q."/>
            <person name="Huang Y."/>
            <person name="Song X."/>
            <person name="Pei D."/>
        </authorList>
    </citation>
    <scope>NUCLEOTIDE SEQUENCE [LARGE SCALE GENOMIC DNA]</scope>
    <source>
        <strain evidence="1">Sxm20200214</strain>
        <tissue evidence="1">Leaf</tissue>
    </source>
</reference>
<accession>A0A8X8AZY3</accession>
<evidence type="ECO:0000313" key="2">
    <source>
        <dbReference type="Proteomes" id="UP000886595"/>
    </source>
</evidence>